<organism evidence="1 2">
    <name type="scientific">Lactobacillus gasseri (strain ATCC 33323 / DSM 20243 / BCRC 14619 / CIP 102991 / JCM 1131 / KCTC 3163 / NCIMB 11718 / NCTC 13722 / AM63)</name>
    <dbReference type="NCBI Taxonomy" id="324831"/>
    <lineage>
        <taxon>Bacteria</taxon>
        <taxon>Bacillati</taxon>
        <taxon>Bacillota</taxon>
        <taxon>Bacilli</taxon>
        <taxon>Lactobacillales</taxon>
        <taxon>Lactobacillaceae</taxon>
        <taxon>Lactobacillus</taxon>
    </lineage>
</organism>
<dbReference type="InterPro" id="IPR029035">
    <property type="entry name" value="DHS-like_NAD/FAD-binding_dom"/>
</dbReference>
<name>A0A805YVJ1_LACGA</name>
<protein>
    <submittedName>
        <fullName evidence="1">NAD-dependent protein deacetylase, SIR2 family</fullName>
    </submittedName>
</protein>
<accession>A0A805YVJ1</accession>
<gene>
    <name evidence="1" type="ordered locus">LGAS_1648</name>
</gene>
<dbReference type="AlphaFoldDB" id="A0A805YVJ1"/>
<reference evidence="1 2" key="1">
    <citation type="journal article" date="2006" name="Proc. Natl. Acad. Sci. U.S.A.">
        <title>Comparative genomics of the lactic acid bacteria.</title>
        <authorList>
            <person name="Makarova K."/>
            <person name="Slesarev A."/>
            <person name="Wolf Y."/>
            <person name="Sorokin A."/>
            <person name="Mirkin B."/>
            <person name="Koonin E."/>
            <person name="Pavlov A."/>
            <person name="Pavlova N."/>
            <person name="Karamychev V."/>
            <person name="Polouchine N."/>
            <person name="Shakhova V."/>
            <person name="Grigoriev I."/>
            <person name="Lou Y."/>
            <person name="Rohksar D."/>
            <person name="Lucas S."/>
            <person name="Huang K."/>
            <person name="Goodstein D.M."/>
            <person name="Hawkins T."/>
            <person name="Plengvidhya V."/>
            <person name="Welker D."/>
            <person name="Hughes J."/>
            <person name="Goh Y."/>
            <person name="Benson A."/>
            <person name="Baldwin K."/>
            <person name="Lee J.H."/>
            <person name="Diaz-Muniz I."/>
            <person name="Dosti B."/>
            <person name="Smeianov V."/>
            <person name="Wechter W."/>
            <person name="Barabote R."/>
            <person name="Lorca G."/>
            <person name="Altermann E."/>
            <person name="Barrangou R."/>
            <person name="Ganesan B."/>
            <person name="Xie Y."/>
            <person name="Rawsthorne H."/>
            <person name="Tamir D."/>
            <person name="Parker C."/>
            <person name="Breidt F."/>
            <person name="Broadbent J."/>
            <person name="Hutkins R."/>
            <person name="O'Sullivan D."/>
            <person name="Steele J."/>
            <person name="Unlu G."/>
            <person name="Saier M."/>
            <person name="Klaenhammer T."/>
            <person name="Richardson P."/>
            <person name="Kozyavkin S."/>
            <person name="Weimer B."/>
            <person name="Mills D."/>
        </authorList>
    </citation>
    <scope>NUCLEOTIDE SEQUENCE [LARGE SCALE GENOMIC DNA]</scope>
    <source>
        <strain evidence="2">ATCC 33323 / DSM 20243 / BCRC 14619 / CIP 102991 / JCM 1131 / KCTC 3163 / NCIMB 11718 / NCTC 13722 / AM63</strain>
    </source>
</reference>
<evidence type="ECO:0000313" key="2">
    <source>
        <dbReference type="Proteomes" id="UP000000664"/>
    </source>
</evidence>
<dbReference type="Proteomes" id="UP000000664">
    <property type="component" value="Chromosome"/>
</dbReference>
<proteinExistence type="predicted"/>
<evidence type="ECO:0000313" key="1">
    <source>
        <dbReference type="EMBL" id="ABJ60942.1"/>
    </source>
</evidence>
<dbReference type="EMBL" id="CP000413">
    <property type="protein sequence ID" value="ABJ60942.1"/>
    <property type="molecule type" value="Genomic_DNA"/>
</dbReference>
<sequence>MKQLKELLNGKNYFIATSAFGHFFEKAGFEQDKIFDVFGDWTRMQCSSGLNHGTYSDLSVVKRYLNGQGEIPRCEDCDSPMEIHMPLNAHFFPDEDANTRFRWFLTRNQTKKVVVLELGVDPTSPQLLDPMIKLVEQFKDWHYIAADLSQDDLPDDIQKRSAGLGMALPEVVEKISKNEG</sequence>
<dbReference type="KEGG" id="lga:LGAS_1648"/>
<dbReference type="SUPFAM" id="SSF52467">
    <property type="entry name" value="DHS-like NAD/FAD-binding domain"/>
    <property type="match status" value="1"/>
</dbReference>